<name>A0A2L1GL85_9BACT</name>
<reference evidence="2 3" key="1">
    <citation type="journal article" date="2018" name="MBio">
        <title>Insights into the evolution of host association through the isolation and characterization of a novel human periodontal pathobiont, Desulfobulbus oralis.</title>
        <authorList>
            <person name="Cross K.L."/>
            <person name="Chirania P."/>
            <person name="Xiong W."/>
            <person name="Beall C.J."/>
            <person name="Elkins J.G."/>
            <person name="Giannone R.J."/>
            <person name="Griffen A.L."/>
            <person name="Guss A.M."/>
            <person name="Hettich R.L."/>
            <person name="Joshi S.S."/>
            <person name="Mokrzan E.M."/>
            <person name="Martin R.K."/>
            <person name="Zhulin I.B."/>
            <person name="Leys E.J."/>
            <person name="Podar M."/>
        </authorList>
    </citation>
    <scope>NUCLEOTIDE SEQUENCE [LARGE SCALE GENOMIC DNA]</scope>
    <source>
        <strain evidence="2 3">ORNL</strain>
    </source>
</reference>
<dbReference type="Gene3D" id="3.30.300.180">
    <property type="match status" value="1"/>
</dbReference>
<dbReference type="AlphaFoldDB" id="A0A2L1GL85"/>
<sequence length="177" mass="20995">MQQISEKDFDLWIRPINAMETEKGLQLDCPDRYAMAWVQEHFNNAISDALKHAGITDFFFTFGEQAKELQEKKNKELRAEAAKNAECQAKVLQSLPMKEQFAVLVSTYPRKTSGNWFAWRAFRRLHRRGELPDIQQLLQLVQEEKSSEDWQRDAGRWIPCLHKWLRNKPWWSCGKER</sequence>
<protein>
    <recommendedName>
        <fullName evidence="1">DnaA N-terminal domain-containing protein</fullName>
    </recommendedName>
</protein>
<dbReference type="Proteomes" id="UP000239867">
    <property type="component" value="Chromosome"/>
</dbReference>
<gene>
    <name evidence="2" type="ORF">CAY53_02235</name>
</gene>
<evidence type="ECO:0000259" key="1">
    <source>
        <dbReference type="Pfam" id="PF11638"/>
    </source>
</evidence>
<dbReference type="InterPro" id="IPR038454">
    <property type="entry name" value="DnaA_N_sf"/>
</dbReference>
<dbReference type="OrthoDB" id="5413708at2"/>
<accession>A0A2L1GL85</accession>
<dbReference type="KEGG" id="deo:CAY53_02235"/>
<evidence type="ECO:0000313" key="3">
    <source>
        <dbReference type="Proteomes" id="UP000239867"/>
    </source>
</evidence>
<proteinExistence type="predicted"/>
<dbReference type="Pfam" id="PF11638">
    <property type="entry name" value="DnaA_N"/>
    <property type="match status" value="1"/>
</dbReference>
<dbReference type="InterPro" id="IPR024633">
    <property type="entry name" value="DnaA_N_dom"/>
</dbReference>
<evidence type="ECO:0000313" key="2">
    <source>
        <dbReference type="EMBL" id="AVD70440.1"/>
    </source>
</evidence>
<dbReference type="EMBL" id="CP021255">
    <property type="protein sequence ID" value="AVD70440.1"/>
    <property type="molecule type" value="Genomic_DNA"/>
</dbReference>
<keyword evidence="3" id="KW-1185">Reference proteome</keyword>
<feature type="domain" description="DnaA N-terminal" evidence="1">
    <location>
        <begin position="2"/>
        <end position="51"/>
    </location>
</feature>
<organism evidence="2 3">
    <name type="scientific">Desulfobulbus oralis</name>
    <dbReference type="NCBI Taxonomy" id="1986146"/>
    <lineage>
        <taxon>Bacteria</taxon>
        <taxon>Pseudomonadati</taxon>
        <taxon>Thermodesulfobacteriota</taxon>
        <taxon>Desulfobulbia</taxon>
        <taxon>Desulfobulbales</taxon>
        <taxon>Desulfobulbaceae</taxon>
        <taxon>Desulfobulbus</taxon>
    </lineage>
</organism>